<reference evidence="2 3" key="1">
    <citation type="submission" date="2016-11" db="EMBL/GenBank/DDBJ databases">
        <authorList>
            <person name="Jaros S."/>
            <person name="Januszkiewicz K."/>
            <person name="Wedrychowicz H."/>
        </authorList>
    </citation>
    <scope>NUCLEOTIDE SEQUENCE [LARGE SCALE GENOMIC DNA]</scope>
    <source>
        <strain evidence="2 3">CGMCC 1.12145</strain>
    </source>
</reference>
<keyword evidence="3" id="KW-1185">Reference proteome</keyword>
<proteinExistence type="predicted"/>
<dbReference type="PANTHER" id="PTHR36836:SF1">
    <property type="entry name" value="COLANIC ACID BIOSYNTHESIS PROTEIN WCAK"/>
    <property type="match status" value="1"/>
</dbReference>
<name>A0A1K1QXE3_9FLAO</name>
<keyword evidence="2" id="KW-0808">Transferase</keyword>
<dbReference type="PANTHER" id="PTHR36836">
    <property type="entry name" value="COLANIC ACID BIOSYNTHESIS PROTEIN WCAK"/>
    <property type="match status" value="1"/>
</dbReference>
<dbReference type="EMBL" id="FPJE01000016">
    <property type="protein sequence ID" value="SFW63990.1"/>
    <property type="molecule type" value="Genomic_DNA"/>
</dbReference>
<dbReference type="GO" id="GO:0016740">
    <property type="term" value="F:transferase activity"/>
    <property type="evidence" value="ECO:0007669"/>
    <property type="project" value="UniProtKB-KW"/>
</dbReference>
<dbReference type="Proteomes" id="UP000182248">
    <property type="component" value="Unassembled WGS sequence"/>
</dbReference>
<evidence type="ECO:0000313" key="3">
    <source>
        <dbReference type="Proteomes" id="UP000182248"/>
    </source>
</evidence>
<dbReference type="AlphaFoldDB" id="A0A1K1QXE3"/>
<feature type="domain" description="Polysaccharide pyruvyl transferase" evidence="1">
    <location>
        <begin position="13"/>
        <end position="328"/>
    </location>
</feature>
<organism evidence="2 3">
    <name type="scientific">Sinomicrobium oceani</name>
    <dbReference type="NCBI Taxonomy" id="1150368"/>
    <lineage>
        <taxon>Bacteria</taxon>
        <taxon>Pseudomonadati</taxon>
        <taxon>Bacteroidota</taxon>
        <taxon>Flavobacteriia</taxon>
        <taxon>Flavobacteriales</taxon>
        <taxon>Flavobacteriaceae</taxon>
        <taxon>Sinomicrobium</taxon>
    </lineage>
</organism>
<dbReference type="Pfam" id="PF04230">
    <property type="entry name" value="PS_pyruv_trans"/>
    <property type="match status" value="1"/>
</dbReference>
<sequence>MKVLLYGIWGVYNYGCEAIVRGTVNNLKTVFPEATFFYASFNVEEDSKRLKGCDIEIIERPFHNSIIKRGIRKLLSFVNVDYPVYIDSFDLIDNYDVIVSIGGDMYTISSEGYYPYSLMKFGDIAVKKGKKYILWGCSIGPFDRHPKILKKFQKHLNNISLIVCRELETVRYLNQIGIDKNTIFCPDPAFSVAPNKVKQLSDDTTDIFTIGINLSPLSTLYYTDDVKKAIDSQTQTIKDIIKKLNCSVILLPHVLSKNIKDDDYGYLLEIKSKVSEDFPEKIQIVENDPGFIGIKEEIVKCDLILAARMHCAVNAVTSFVPAIFLSYSKKSLGMANLIYGSDEFVIDLEQFNNSEVVINKILEIIRINRSNFHSKIEELKNNDNYLTQIKKHLNN</sequence>
<evidence type="ECO:0000259" key="1">
    <source>
        <dbReference type="Pfam" id="PF04230"/>
    </source>
</evidence>
<evidence type="ECO:0000313" key="2">
    <source>
        <dbReference type="EMBL" id="SFW63990.1"/>
    </source>
</evidence>
<gene>
    <name evidence="2" type="ORF">SAMN02927921_02902</name>
</gene>
<accession>A0A1K1QXE3</accession>
<dbReference type="OrthoDB" id="1814359at2"/>
<dbReference type="STRING" id="1150368.SAMN02927921_02902"/>
<dbReference type="InterPro" id="IPR007345">
    <property type="entry name" value="Polysacch_pyruvyl_Trfase"/>
</dbReference>
<dbReference type="RefSeq" id="WP_072318106.1">
    <property type="nucleotide sequence ID" value="NZ_FPJE01000016.1"/>
</dbReference>
<protein>
    <submittedName>
        <fullName evidence="2">Polysaccharide pyruvyl transferase family protein WcaK</fullName>
    </submittedName>
</protein>